<protein>
    <recommendedName>
        <fullName evidence="3">Secreted protein</fullName>
    </recommendedName>
</protein>
<dbReference type="AlphaFoldDB" id="A0AAV4YD93"/>
<dbReference type="EMBL" id="BPLR01019020">
    <property type="protein sequence ID" value="GIZ03981.1"/>
    <property type="molecule type" value="Genomic_DNA"/>
</dbReference>
<evidence type="ECO:0000313" key="2">
    <source>
        <dbReference type="Proteomes" id="UP001054945"/>
    </source>
</evidence>
<sequence length="91" mass="10321">MHGNSMNEVRFRIEVFVSFLLITACFWTVDGRGAGGGRGGRGRSRGVRRYHVRGGRRTRTTRYPKAAENFTPVPPPNIKAGNQIPYLKQWM</sequence>
<reference evidence="1 2" key="1">
    <citation type="submission" date="2021-06" db="EMBL/GenBank/DDBJ databases">
        <title>Caerostris extrusa draft genome.</title>
        <authorList>
            <person name="Kono N."/>
            <person name="Arakawa K."/>
        </authorList>
    </citation>
    <scope>NUCLEOTIDE SEQUENCE [LARGE SCALE GENOMIC DNA]</scope>
</reference>
<proteinExistence type="predicted"/>
<organism evidence="1 2">
    <name type="scientific">Caerostris extrusa</name>
    <name type="common">Bark spider</name>
    <name type="synonym">Caerostris bankana</name>
    <dbReference type="NCBI Taxonomy" id="172846"/>
    <lineage>
        <taxon>Eukaryota</taxon>
        <taxon>Metazoa</taxon>
        <taxon>Ecdysozoa</taxon>
        <taxon>Arthropoda</taxon>
        <taxon>Chelicerata</taxon>
        <taxon>Arachnida</taxon>
        <taxon>Araneae</taxon>
        <taxon>Araneomorphae</taxon>
        <taxon>Entelegynae</taxon>
        <taxon>Araneoidea</taxon>
        <taxon>Araneidae</taxon>
        <taxon>Caerostris</taxon>
    </lineage>
</organism>
<evidence type="ECO:0008006" key="3">
    <source>
        <dbReference type="Google" id="ProtNLM"/>
    </source>
</evidence>
<accession>A0AAV4YD93</accession>
<gene>
    <name evidence="1" type="ORF">CEXT_374071</name>
</gene>
<name>A0AAV4YD93_CAEEX</name>
<comment type="caution">
    <text evidence="1">The sequence shown here is derived from an EMBL/GenBank/DDBJ whole genome shotgun (WGS) entry which is preliminary data.</text>
</comment>
<evidence type="ECO:0000313" key="1">
    <source>
        <dbReference type="EMBL" id="GIZ03981.1"/>
    </source>
</evidence>
<keyword evidence="2" id="KW-1185">Reference proteome</keyword>
<dbReference type="Proteomes" id="UP001054945">
    <property type="component" value="Unassembled WGS sequence"/>
</dbReference>